<evidence type="ECO:0000313" key="3">
    <source>
        <dbReference type="Proteomes" id="UP001642540"/>
    </source>
</evidence>
<evidence type="ECO:0000256" key="1">
    <source>
        <dbReference type="SAM" id="Phobius"/>
    </source>
</evidence>
<feature type="transmembrane region" description="Helical" evidence="1">
    <location>
        <begin position="115"/>
        <end position="132"/>
    </location>
</feature>
<keyword evidence="1" id="KW-0812">Transmembrane</keyword>
<gene>
    <name evidence="2" type="ORF">ODALV1_LOCUS5616</name>
</gene>
<keyword evidence="1" id="KW-1133">Transmembrane helix</keyword>
<keyword evidence="3" id="KW-1185">Reference proteome</keyword>
<feature type="transmembrane region" description="Helical" evidence="1">
    <location>
        <begin position="89"/>
        <end position="109"/>
    </location>
</feature>
<sequence>MFPNPRPCMTSKRSAKFLLTIDLHDKHWNFFGGENALSATLPWCRFVIPISAKFTHVPFMFGMIAIVTQLISVDWLIKLVEKKDIRNGICWLSVTIVTSVIYVICVAAEMIPSRFSGVGALIIFGVTLFKIYELNEVFAYIQQLDRCQISSVAASISHPTQFQVVLPYGVVADLPPSYFETQNRPECAEPPPPCYEEVIISKKKNECLA</sequence>
<name>A0ABP1PZS7_9HEXA</name>
<evidence type="ECO:0000313" key="2">
    <source>
        <dbReference type="EMBL" id="CAL8083852.1"/>
    </source>
</evidence>
<protein>
    <submittedName>
        <fullName evidence="2">Uncharacterized protein</fullName>
    </submittedName>
</protein>
<organism evidence="2 3">
    <name type="scientific">Orchesella dallaii</name>
    <dbReference type="NCBI Taxonomy" id="48710"/>
    <lineage>
        <taxon>Eukaryota</taxon>
        <taxon>Metazoa</taxon>
        <taxon>Ecdysozoa</taxon>
        <taxon>Arthropoda</taxon>
        <taxon>Hexapoda</taxon>
        <taxon>Collembola</taxon>
        <taxon>Entomobryomorpha</taxon>
        <taxon>Entomobryoidea</taxon>
        <taxon>Orchesellidae</taxon>
        <taxon>Orchesellinae</taxon>
        <taxon>Orchesella</taxon>
    </lineage>
</organism>
<reference evidence="2 3" key="1">
    <citation type="submission" date="2024-08" db="EMBL/GenBank/DDBJ databases">
        <authorList>
            <person name="Cucini C."/>
            <person name="Frati F."/>
        </authorList>
    </citation>
    <scope>NUCLEOTIDE SEQUENCE [LARGE SCALE GENOMIC DNA]</scope>
</reference>
<comment type="caution">
    <text evidence="2">The sequence shown here is derived from an EMBL/GenBank/DDBJ whole genome shotgun (WGS) entry which is preliminary data.</text>
</comment>
<keyword evidence="1" id="KW-0472">Membrane</keyword>
<proteinExistence type="predicted"/>
<accession>A0ABP1PZS7</accession>
<feature type="transmembrane region" description="Helical" evidence="1">
    <location>
        <begin position="59"/>
        <end position="77"/>
    </location>
</feature>
<dbReference type="Proteomes" id="UP001642540">
    <property type="component" value="Unassembled WGS sequence"/>
</dbReference>
<dbReference type="EMBL" id="CAXLJM020000017">
    <property type="protein sequence ID" value="CAL8083852.1"/>
    <property type="molecule type" value="Genomic_DNA"/>
</dbReference>